<dbReference type="OrthoDB" id="690068at2759"/>
<name>A0A2G5CXU6_AQUCA</name>
<dbReference type="AlphaFoldDB" id="A0A2G5CXU6"/>
<dbReference type="EMBL" id="KZ305051">
    <property type="protein sequence ID" value="PIA36094.1"/>
    <property type="molecule type" value="Genomic_DNA"/>
</dbReference>
<dbReference type="InParanoid" id="A0A2G5CXU6"/>
<keyword evidence="2" id="KW-1185">Reference proteome</keyword>
<sequence>MSEDDHILKSSTQQNFSRALPFGTYLPTIQPARKMQNGKGKIIIIMILFNINYLKPLQNSLHLQWGLP</sequence>
<protein>
    <submittedName>
        <fullName evidence="1">Uncharacterized protein</fullName>
    </submittedName>
</protein>
<evidence type="ECO:0000313" key="2">
    <source>
        <dbReference type="Proteomes" id="UP000230069"/>
    </source>
</evidence>
<proteinExistence type="predicted"/>
<dbReference type="Proteomes" id="UP000230069">
    <property type="component" value="Unassembled WGS sequence"/>
</dbReference>
<evidence type="ECO:0000313" key="1">
    <source>
        <dbReference type="EMBL" id="PIA36094.1"/>
    </source>
</evidence>
<reference evidence="1 2" key="1">
    <citation type="submission" date="2017-09" db="EMBL/GenBank/DDBJ databases">
        <title>WGS assembly of Aquilegia coerulea Goldsmith.</title>
        <authorList>
            <person name="Hodges S."/>
            <person name="Kramer E."/>
            <person name="Nordborg M."/>
            <person name="Tomkins J."/>
            <person name="Borevitz J."/>
            <person name="Derieg N."/>
            <person name="Yan J."/>
            <person name="Mihaltcheva S."/>
            <person name="Hayes R.D."/>
            <person name="Rokhsar D."/>
        </authorList>
    </citation>
    <scope>NUCLEOTIDE SEQUENCE [LARGE SCALE GENOMIC DNA]</scope>
    <source>
        <strain evidence="2">cv. Goldsmith</strain>
    </source>
</reference>
<gene>
    <name evidence="1" type="ORF">AQUCO_03400181v1</name>
</gene>
<organism evidence="1 2">
    <name type="scientific">Aquilegia coerulea</name>
    <name type="common">Rocky mountain columbine</name>
    <dbReference type="NCBI Taxonomy" id="218851"/>
    <lineage>
        <taxon>Eukaryota</taxon>
        <taxon>Viridiplantae</taxon>
        <taxon>Streptophyta</taxon>
        <taxon>Embryophyta</taxon>
        <taxon>Tracheophyta</taxon>
        <taxon>Spermatophyta</taxon>
        <taxon>Magnoliopsida</taxon>
        <taxon>Ranunculales</taxon>
        <taxon>Ranunculaceae</taxon>
        <taxon>Thalictroideae</taxon>
        <taxon>Aquilegia</taxon>
    </lineage>
</organism>
<accession>A0A2G5CXU6</accession>